<gene>
    <name evidence="2" type="ORF">ACFOET_10320</name>
</gene>
<dbReference type="Proteomes" id="UP001595526">
    <property type="component" value="Unassembled WGS sequence"/>
</dbReference>
<dbReference type="RefSeq" id="WP_379022240.1">
    <property type="nucleotide sequence ID" value="NZ_JBHRTA010000030.1"/>
</dbReference>
<dbReference type="CDD" id="cd00038">
    <property type="entry name" value="CAP_ED"/>
    <property type="match status" value="1"/>
</dbReference>
<dbReference type="Pfam" id="PF00027">
    <property type="entry name" value="cNMP_binding"/>
    <property type="match status" value="1"/>
</dbReference>
<keyword evidence="3" id="KW-1185">Reference proteome</keyword>
<organism evidence="2 3">
    <name type="scientific">Parapedobacter deserti</name>
    <dbReference type="NCBI Taxonomy" id="1912957"/>
    <lineage>
        <taxon>Bacteria</taxon>
        <taxon>Pseudomonadati</taxon>
        <taxon>Bacteroidota</taxon>
        <taxon>Sphingobacteriia</taxon>
        <taxon>Sphingobacteriales</taxon>
        <taxon>Sphingobacteriaceae</taxon>
        <taxon>Parapedobacter</taxon>
    </lineage>
</organism>
<evidence type="ECO:0000313" key="2">
    <source>
        <dbReference type="EMBL" id="MFC3198006.1"/>
    </source>
</evidence>
<dbReference type="Gene3D" id="2.60.120.10">
    <property type="entry name" value="Jelly Rolls"/>
    <property type="match status" value="1"/>
</dbReference>
<dbReference type="EMBL" id="JBHRTA010000030">
    <property type="protein sequence ID" value="MFC3198006.1"/>
    <property type="molecule type" value="Genomic_DNA"/>
</dbReference>
<sequence>MGHIKAYYEGLTALSRTDWQYIAARFERICFLKGDILTAQGDTEQFLYFVEHGILRYYIPDQEHEVTFHFCFSKEFACAYDSLLTQTPSGYQLGALADTVAWRITYRHLQEVYTNTRAGNAVGRIAAEKLFF</sequence>
<evidence type="ECO:0000259" key="1">
    <source>
        <dbReference type="Pfam" id="PF00027"/>
    </source>
</evidence>
<accession>A0ABV7JPG9</accession>
<dbReference type="InterPro" id="IPR014710">
    <property type="entry name" value="RmlC-like_jellyroll"/>
</dbReference>
<dbReference type="InterPro" id="IPR000595">
    <property type="entry name" value="cNMP-bd_dom"/>
</dbReference>
<dbReference type="SUPFAM" id="SSF51206">
    <property type="entry name" value="cAMP-binding domain-like"/>
    <property type="match status" value="1"/>
</dbReference>
<feature type="domain" description="Cyclic nucleotide-binding" evidence="1">
    <location>
        <begin position="31"/>
        <end position="113"/>
    </location>
</feature>
<reference evidence="3" key="1">
    <citation type="journal article" date="2019" name="Int. J. Syst. Evol. Microbiol.">
        <title>The Global Catalogue of Microorganisms (GCM) 10K type strain sequencing project: providing services to taxonomists for standard genome sequencing and annotation.</title>
        <authorList>
            <consortium name="The Broad Institute Genomics Platform"/>
            <consortium name="The Broad Institute Genome Sequencing Center for Infectious Disease"/>
            <person name="Wu L."/>
            <person name="Ma J."/>
        </authorList>
    </citation>
    <scope>NUCLEOTIDE SEQUENCE [LARGE SCALE GENOMIC DNA]</scope>
    <source>
        <strain evidence="3">KCTC 52416</strain>
    </source>
</reference>
<proteinExistence type="predicted"/>
<name>A0ABV7JPG9_9SPHI</name>
<evidence type="ECO:0000313" key="3">
    <source>
        <dbReference type="Proteomes" id="UP001595526"/>
    </source>
</evidence>
<dbReference type="InterPro" id="IPR018490">
    <property type="entry name" value="cNMP-bd_dom_sf"/>
</dbReference>
<protein>
    <submittedName>
        <fullName evidence="2">Crp/Fnr family transcriptional regulator</fullName>
    </submittedName>
</protein>
<comment type="caution">
    <text evidence="2">The sequence shown here is derived from an EMBL/GenBank/DDBJ whole genome shotgun (WGS) entry which is preliminary data.</text>
</comment>